<accession>X1DA33</accession>
<comment type="caution">
    <text evidence="1">The sequence shown here is derived from an EMBL/GenBank/DDBJ whole genome shotgun (WGS) entry which is preliminary data.</text>
</comment>
<proteinExistence type="predicted"/>
<gene>
    <name evidence="1" type="ORF">S01H4_57085</name>
</gene>
<dbReference type="EMBL" id="BART01033165">
    <property type="protein sequence ID" value="GAH17641.1"/>
    <property type="molecule type" value="Genomic_DNA"/>
</dbReference>
<reference evidence="1" key="1">
    <citation type="journal article" date="2014" name="Front. Microbiol.">
        <title>High frequency of phylogenetically diverse reductive dehalogenase-homologous genes in deep subseafloor sedimentary metagenomes.</title>
        <authorList>
            <person name="Kawai M."/>
            <person name="Futagami T."/>
            <person name="Toyoda A."/>
            <person name="Takaki Y."/>
            <person name="Nishi S."/>
            <person name="Hori S."/>
            <person name="Arai W."/>
            <person name="Tsubouchi T."/>
            <person name="Morono Y."/>
            <person name="Uchiyama I."/>
            <person name="Ito T."/>
            <person name="Fujiyama A."/>
            <person name="Inagaki F."/>
            <person name="Takami H."/>
        </authorList>
    </citation>
    <scope>NUCLEOTIDE SEQUENCE</scope>
    <source>
        <strain evidence="1">Expedition CK06-06</strain>
    </source>
</reference>
<name>X1DA33_9ZZZZ</name>
<organism evidence="1">
    <name type="scientific">marine sediment metagenome</name>
    <dbReference type="NCBI Taxonomy" id="412755"/>
    <lineage>
        <taxon>unclassified sequences</taxon>
        <taxon>metagenomes</taxon>
        <taxon>ecological metagenomes</taxon>
    </lineage>
</organism>
<feature type="non-terminal residue" evidence="1">
    <location>
        <position position="1"/>
    </location>
</feature>
<dbReference type="AlphaFoldDB" id="X1DA33"/>
<sequence>LSPTEDMQGINVLDEEKLATINEVFCEIFAHDFSNIDSSLYYRVILTNPWKLIPFIDHIVTHIT</sequence>
<protein>
    <submittedName>
        <fullName evidence="1">Uncharacterized protein</fullName>
    </submittedName>
</protein>
<evidence type="ECO:0000313" key="1">
    <source>
        <dbReference type="EMBL" id="GAH17641.1"/>
    </source>
</evidence>